<dbReference type="OrthoDB" id="5464689at2"/>
<evidence type="ECO:0000313" key="6">
    <source>
        <dbReference type="Proteomes" id="UP000021053"/>
    </source>
</evidence>
<dbReference type="InterPro" id="IPR018060">
    <property type="entry name" value="HTH_AraC"/>
</dbReference>
<dbReference type="PATRIC" id="fig|927661.3.peg.862"/>
<feature type="domain" description="HTH araC/xylS-type" evidence="4">
    <location>
        <begin position="220"/>
        <end position="322"/>
    </location>
</feature>
<dbReference type="InterPro" id="IPR009057">
    <property type="entry name" value="Homeodomain-like_sf"/>
</dbReference>
<comment type="caution">
    <text evidence="5">The sequence shown here is derived from an EMBL/GenBank/DDBJ whole genome shotgun (WGS) entry which is preliminary data.</text>
</comment>
<protein>
    <submittedName>
        <fullName evidence="5">DNA-binding domain-containing protein, AraC-type</fullName>
    </submittedName>
</protein>
<proteinExistence type="predicted"/>
<dbReference type="EMBL" id="JFBT01000001">
    <property type="protein sequence ID" value="EXG79827.1"/>
    <property type="molecule type" value="Genomic_DNA"/>
</dbReference>
<dbReference type="AlphaFoldDB" id="A0A010ZRJ6"/>
<evidence type="ECO:0000256" key="2">
    <source>
        <dbReference type="ARBA" id="ARBA00023125"/>
    </source>
</evidence>
<evidence type="ECO:0000256" key="3">
    <source>
        <dbReference type="ARBA" id="ARBA00023163"/>
    </source>
</evidence>
<dbReference type="InterPro" id="IPR035418">
    <property type="entry name" value="AraC-bd_2"/>
</dbReference>
<dbReference type="PANTHER" id="PTHR46796:SF12">
    <property type="entry name" value="HTH-TYPE DNA-BINDING TRANSCRIPTIONAL ACTIVATOR EUTR"/>
    <property type="match status" value="1"/>
</dbReference>
<dbReference type="PANTHER" id="PTHR46796">
    <property type="entry name" value="HTH-TYPE TRANSCRIPTIONAL ACTIVATOR RHAS-RELATED"/>
    <property type="match status" value="1"/>
</dbReference>
<organism evidence="5 6">
    <name type="scientific">Cryptosporangium arvum DSM 44712</name>
    <dbReference type="NCBI Taxonomy" id="927661"/>
    <lineage>
        <taxon>Bacteria</taxon>
        <taxon>Bacillati</taxon>
        <taxon>Actinomycetota</taxon>
        <taxon>Actinomycetes</taxon>
        <taxon>Cryptosporangiales</taxon>
        <taxon>Cryptosporangiaceae</taxon>
        <taxon>Cryptosporangium</taxon>
    </lineage>
</organism>
<sequence>MGTSVNVERDTFDSRDMAEVQELISRRYVEHEPRISGDARAFRFTSRSVRAGALTLDRAKYQANIVINADPFDTTLVLRVREGRFDISSGRARVVAGPGECVLYPRHVPLDFVMDEVAYEVIQMPGELTTRAAARLGVDPAEFRFEGMTPVSAAMTRHWRATTAYITGVFNGSEPLEVHPLLLSAVMEAATTAVLAAFPNTTMRIDYVPGSGWSGPSVVRRAVEFIEEHAAEPVTLESIAAAVGVSTRSLQAAFARHLDTTPLGQLYRVRLNRVREELQNAQPGDGSTVADAARRWGFADRSRFAAAYHAAFGELPSQTLRQGRTIPG</sequence>
<dbReference type="HOGENOM" id="CLU_047930_1_0_11"/>
<dbReference type="SUPFAM" id="SSF46689">
    <property type="entry name" value="Homeodomain-like"/>
    <property type="match status" value="2"/>
</dbReference>
<evidence type="ECO:0000256" key="1">
    <source>
        <dbReference type="ARBA" id="ARBA00023015"/>
    </source>
</evidence>
<dbReference type="PROSITE" id="PS01124">
    <property type="entry name" value="HTH_ARAC_FAMILY_2"/>
    <property type="match status" value="1"/>
</dbReference>
<name>A0A010ZRJ6_9ACTN</name>
<dbReference type="SMART" id="SM00342">
    <property type="entry name" value="HTH_ARAC"/>
    <property type="match status" value="1"/>
</dbReference>
<dbReference type="RefSeq" id="WP_051569722.1">
    <property type="nucleotide sequence ID" value="NZ_KK073874.1"/>
</dbReference>
<keyword evidence="2 5" id="KW-0238">DNA-binding</keyword>
<dbReference type="GO" id="GO:0043565">
    <property type="term" value="F:sequence-specific DNA binding"/>
    <property type="evidence" value="ECO:0007669"/>
    <property type="project" value="InterPro"/>
</dbReference>
<keyword evidence="1" id="KW-0805">Transcription regulation</keyword>
<dbReference type="Gene3D" id="1.10.10.60">
    <property type="entry name" value="Homeodomain-like"/>
    <property type="match status" value="1"/>
</dbReference>
<dbReference type="InterPro" id="IPR050204">
    <property type="entry name" value="AraC_XylS_family_regulators"/>
</dbReference>
<dbReference type="Pfam" id="PF14525">
    <property type="entry name" value="AraC_binding_2"/>
    <property type="match status" value="1"/>
</dbReference>
<accession>A0A010ZRJ6</accession>
<gene>
    <name evidence="5" type="ORF">CryarDRAFT_0873</name>
</gene>
<evidence type="ECO:0000259" key="4">
    <source>
        <dbReference type="PROSITE" id="PS01124"/>
    </source>
</evidence>
<dbReference type="GO" id="GO:0003700">
    <property type="term" value="F:DNA-binding transcription factor activity"/>
    <property type="evidence" value="ECO:0007669"/>
    <property type="project" value="InterPro"/>
</dbReference>
<reference evidence="5 6" key="1">
    <citation type="submission" date="2013-07" db="EMBL/GenBank/DDBJ databases">
        <authorList>
            <consortium name="DOE Joint Genome Institute"/>
            <person name="Eisen J."/>
            <person name="Huntemann M."/>
            <person name="Han J."/>
            <person name="Chen A."/>
            <person name="Kyrpides N."/>
            <person name="Mavromatis K."/>
            <person name="Markowitz V."/>
            <person name="Palaniappan K."/>
            <person name="Ivanova N."/>
            <person name="Schaumberg A."/>
            <person name="Pati A."/>
            <person name="Liolios K."/>
            <person name="Nordberg H.P."/>
            <person name="Cantor M.N."/>
            <person name="Hua S.X."/>
            <person name="Woyke T."/>
        </authorList>
    </citation>
    <scope>NUCLEOTIDE SEQUENCE [LARGE SCALE GENOMIC DNA]</scope>
    <source>
        <strain evidence="5 6">DSM 44712</strain>
    </source>
</reference>
<dbReference type="Pfam" id="PF12833">
    <property type="entry name" value="HTH_18"/>
    <property type="match status" value="1"/>
</dbReference>
<evidence type="ECO:0000313" key="5">
    <source>
        <dbReference type="EMBL" id="EXG79827.1"/>
    </source>
</evidence>
<keyword evidence="3" id="KW-0804">Transcription</keyword>
<dbReference type="Proteomes" id="UP000021053">
    <property type="component" value="Unassembled WGS sequence"/>
</dbReference>
<keyword evidence="6" id="KW-1185">Reference proteome</keyword>